<keyword evidence="2" id="KW-1185">Reference proteome</keyword>
<evidence type="ECO:0000313" key="1">
    <source>
        <dbReference type="EMBL" id="GID13201.1"/>
    </source>
</evidence>
<reference evidence="1" key="1">
    <citation type="submission" date="2021-01" db="EMBL/GenBank/DDBJ databases">
        <title>Whole genome shotgun sequence of Actinocatenispora rupis NBRC 107355.</title>
        <authorList>
            <person name="Komaki H."/>
            <person name="Tamura T."/>
        </authorList>
    </citation>
    <scope>NUCLEOTIDE SEQUENCE</scope>
    <source>
        <strain evidence="1">NBRC 107355</strain>
    </source>
</reference>
<dbReference type="PANTHER" id="PTHR42110:SF1">
    <property type="entry name" value="L-ASPARAGINASE, PUTATIVE (AFU_ORTHOLOGUE AFUA_3G11890)-RELATED"/>
    <property type="match status" value="1"/>
</dbReference>
<accession>A0A8J3J7R3</accession>
<evidence type="ECO:0000313" key="2">
    <source>
        <dbReference type="Proteomes" id="UP000612808"/>
    </source>
</evidence>
<comment type="caution">
    <text evidence="1">The sequence shown here is derived from an EMBL/GenBank/DDBJ whole genome shotgun (WGS) entry which is preliminary data.</text>
</comment>
<proteinExistence type="predicted"/>
<organism evidence="1 2">
    <name type="scientific">Actinocatenispora rupis</name>
    <dbReference type="NCBI Taxonomy" id="519421"/>
    <lineage>
        <taxon>Bacteria</taxon>
        <taxon>Bacillati</taxon>
        <taxon>Actinomycetota</taxon>
        <taxon>Actinomycetes</taxon>
        <taxon>Micromonosporales</taxon>
        <taxon>Micromonosporaceae</taxon>
        <taxon>Actinocatenispora</taxon>
    </lineage>
</organism>
<dbReference type="InterPro" id="IPR010349">
    <property type="entry name" value="Asparaginase_II"/>
</dbReference>
<dbReference type="Proteomes" id="UP000612808">
    <property type="component" value="Unassembled WGS sequence"/>
</dbReference>
<dbReference type="AlphaFoldDB" id="A0A8J3J7R3"/>
<dbReference type="Pfam" id="PF06089">
    <property type="entry name" value="Asparaginase_II"/>
    <property type="match status" value="1"/>
</dbReference>
<sequence length="308" mass="30804">MVRNGFVESVHYGHVVVLRGGAVAFAAGDPHLAMLPRSSLKPVQAVATLAAAPALAPVLTGERLAVACGSHTGEPFHLAAVDAILSSAGLSRADLRNVASWPEDESARDDEIRAGGTPAPVFMNCSGKHAAMLAACVANAWPTDSYLVPDHPVQRGVVDATERLTGVPAATVAIDGCGACCPSTTLAGLAHAFARIATGPDGSAEQAVAAAMRAHPEYVGGTGHVNTRFMQLVPGAIVKGGAEGVLVAATADGTAVAVKCLDGNPRATTAVALAALRAAGAGVPPLPDLEQLPVLGGGVPVGRILVTV</sequence>
<name>A0A8J3J7R3_9ACTN</name>
<dbReference type="PANTHER" id="PTHR42110">
    <property type="entry name" value="L-ASPARAGINASE, PUTATIVE (AFU_ORTHOLOGUE AFUA_3G11890)-RELATED"/>
    <property type="match status" value="1"/>
</dbReference>
<dbReference type="EMBL" id="BOMB01000023">
    <property type="protein sequence ID" value="GID13201.1"/>
    <property type="molecule type" value="Genomic_DNA"/>
</dbReference>
<gene>
    <name evidence="1" type="primary">ansA_1</name>
    <name evidence="1" type="ORF">Aru02nite_40900</name>
</gene>
<protein>
    <submittedName>
        <fullName evidence="1">Asparaginase</fullName>
    </submittedName>
</protein>